<comment type="caution">
    <text evidence="1">The sequence shown here is derived from an EMBL/GenBank/DDBJ whole genome shotgun (WGS) entry which is preliminary data.</text>
</comment>
<organism evidence="1 2">
    <name type="scientific">Araneus ventricosus</name>
    <name type="common">Orbweaver spider</name>
    <name type="synonym">Epeira ventricosa</name>
    <dbReference type="NCBI Taxonomy" id="182803"/>
    <lineage>
        <taxon>Eukaryota</taxon>
        <taxon>Metazoa</taxon>
        <taxon>Ecdysozoa</taxon>
        <taxon>Arthropoda</taxon>
        <taxon>Chelicerata</taxon>
        <taxon>Arachnida</taxon>
        <taxon>Araneae</taxon>
        <taxon>Araneomorphae</taxon>
        <taxon>Entelegynae</taxon>
        <taxon>Araneoidea</taxon>
        <taxon>Araneidae</taxon>
        <taxon>Araneus</taxon>
    </lineage>
</organism>
<feature type="non-terminal residue" evidence="1">
    <location>
        <position position="56"/>
    </location>
</feature>
<evidence type="ECO:0000313" key="1">
    <source>
        <dbReference type="EMBL" id="GBO29887.1"/>
    </source>
</evidence>
<reference evidence="1 2" key="1">
    <citation type="journal article" date="2019" name="Sci. Rep.">
        <title>Orb-weaving spider Araneus ventricosus genome elucidates the spidroin gene catalogue.</title>
        <authorList>
            <person name="Kono N."/>
            <person name="Nakamura H."/>
            <person name="Ohtoshi R."/>
            <person name="Moran D.A.P."/>
            <person name="Shinohara A."/>
            <person name="Yoshida Y."/>
            <person name="Fujiwara M."/>
            <person name="Mori M."/>
            <person name="Tomita M."/>
            <person name="Arakawa K."/>
        </authorList>
    </citation>
    <scope>NUCLEOTIDE SEQUENCE [LARGE SCALE GENOMIC DNA]</scope>
</reference>
<keyword evidence="2" id="KW-1185">Reference proteome</keyword>
<name>A0A4Y2W1J1_ARAVE</name>
<dbReference type="Proteomes" id="UP000499080">
    <property type="component" value="Unassembled WGS sequence"/>
</dbReference>
<gene>
    <name evidence="1" type="ORF">AVEN_78998_1</name>
</gene>
<protein>
    <submittedName>
        <fullName evidence="1">Uncharacterized protein</fullName>
    </submittedName>
</protein>
<sequence>MKRRKSMSKYNISKCFCCCRIRDGKGKNGIQRTTGLLARWFKLRREKEGCFTAGPK</sequence>
<dbReference type="AlphaFoldDB" id="A0A4Y2W1J1"/>
<accession>A0A4Y2W1J1</accession>
<dbReference type="EMBL" id="BGPR01053085">
    <property type="protein sequence ID" value="GBO29887.1"/>
    <property type="molecule type" value="Genomic_DNA"/>
</dbReference>
<proteinExistence type="predicted"/>
<evidence type="ECO:0000313" key="2">
    <source>
        <dbReference type="Proteomes" id="UP000499080"/>
    </source>
</evidence>